<gene>
    <name evidence="1" type="ORF">EV192_11135</name>
</gene>
<dbReference type="AlphaFoldDB" id="A0A4R2J313"/>
<reference evidence="1 2" key="1">
    <citation type="submission" date="2019-03" db="EMBL/GenBank/DDBJ databases">
        <title>Genomic Encyclopedia of Type Strains, Phase IV (KMG-IV): sequencing the most valuable type-strain genomes for metagenomic binning, comparative biology and taxonomic classification.</title>
        <authorList>
            <person name="Goeker M."/>
        </authorList>
    </citation>
    <scope>NUCLEOTIDE SEQUENCE [LARGE SCALE GENOMIC DNA]</scope>
    <source>
        <strain evidence="1 2">DSM 45934</strain>
    </source>
</reference>
<dbReference type="InterPro" id="IPR016181">
    <property type="entry name" value="Acyl_CoA_acyltransferase"/>
</dbReference>
<proteinExistence type="predicted"/>
<organism evidence="1 2">
    <name type="scientific">Actinocrispum wychmicini</name>
    <dbReference type="NCBI Taxonomy" id="1213861"/>
    <lineage>
        <taxon>Bacteria</taxon>
        <taxon>Bacillati</taxon>
        <taxon>Actinomycetota</taxon>
        <taxon>Actinomycetes</taxon>
        <taxon>Pseudonocardiales</taxon>
        <taxon>Pseudonocardiaceae</taxon>
        <taxon>Actinocrispum</taxon>
    </lineage>
</organism>
<evidence type="ECO:0000313" key="1">
    <source>
        <dbReference type="EMBL" id="TCO52841.1"/>
    </source>
</evidence>
<dbReference type="PANTHER" id="PTHR42791:SF1">
    <property type="entry name" value="N-ACETYLTRANSFERASE DOMAIN-CONTAINING PROTEIN"/>
    <property type="match status" value="1"/>
</dbReference>
<dbReference type="InterPro" id="IPR052523">
    <property type="entry name" value="Trichothecene_AcTrans"/>
</dbReference>
<accession>A0A4R2J313</accession>
<keyword evidence="2" id="KW-1185">Reference proteome</keyword>
<evidence type="ECO:0008006" key="3">
    <source>
        <dbReference type="Google" id="ProtNLM"/>
    </source>
</evidence>
<protein>
    <recommendedName>
        <fullName evidence="3">Acetyltransferase (GNAT) family protein</fullName>
    </recommendedName>
</protein>
<dbReference type="OrthoDB" id="7057833at2"/>
<dbReference type="RefSeq" id="WP_132123814.1">
    <property type="nucleotide sequence ID" value="NZ_SLWS01000011.1"/>
</dbReference>
<dbReference type="PANTHER" id="PTHR42791">
    <property type="entry name" value="GNAT FAMILY ACETYLTRANSFERASE"/>
    <property type="match status" value="1"/>
</dbReference>
<dbReference type="EMBL" id="SLWS01000011">
    <property type="protein sequence ID" value="TCO52841.1"/>
    <property type="molecule type" value="Genomic_DNA"/>
</dbReference>
<sequence>MSPIEAHADTAVLATEADLDALATMLARAFHRDGLTKWICPDEQRRAEILPDFFQIFLEVSLGYDSVYTNTSRDTALLFLPPGAWHEVERGGVALSQRFAQILAADEMERMATISGLQAVHHPMGRPHYYISFGGVDPDHQRHGAISVLGDALLKRADDEEMATYTEASSAGGTFAALRWGFVEVGVRIDIPDGPSLRPMWREPR</sequence>
<dbReference type="Proteomes" id="UP000295680">
    <property type="component" value="Unassembled WGS sequence"/>
</dbReference>
<evidence type="ECO:0000313" key="2">
    <source>
        <dbReference type="Proteomes" id="UP000295680"/>
    </source>
</evidence>
<dbReference type="SUPFAM" id="SSF55729">
    <property type="entry name" value="Acyl-CoA N-acyltransferases (Nat)"/>
    <property type="match status" value="1"/>
</dbReference>
<comment type="caution">
    <text evidence="1">The sequence shown here is derived from an EMBL/GenBank/DDBJ whole genome shotgun (WGS) entry which is preliminary data.</text>
</comment>
<dbReference type="Gene3D" id="3.40.630.30">
    <property type="match status" value="1"/>
</dbReference>
<name>A0A4R2J313_9PSEU</name>